<dbReference type="VEuPathDB" id="FungiDB:RhiirA1_527894"/>
<proteinExistence type="predicted"/>
<evidence type="ECO:0008006" key="3">
    <source>
        <dbReference type="Google" id="ProtNLM"/>
    </source>
</evidence>
<dbReference type="EMBL" id="LLXJ01001480">
    <property type="protein sequence ID" value="PKC01965.1"/>
    <property type="molecule type" value="Genomic_DNA"/>
</dbReference>
<organism evidence="1 2">
    <name type="scientific">Rhizophagus irregularis</name>
    <dbReference type="NCBI Taxonomy" id="588596"/>
    <lineage>
        <taxon>Eukaryota</taxon>
        <taxon>Fungi</taxon>
        <taxon>Fungi incertae sedis</taxon>
        <taxon>Mucoromycota</taxon>
        <taxon>Glomeromycotina</taxon>
        <taxon>Glomeromycetes</taxon>
        <taxon>Glomerales</taxon>
        <taxon>Glomeraceae</taxon>
        <taxon>Rhizophagus</taxon>
    </lineage>
</organism>
<evidence type="ECO:0000313" key="2">
    <source>
        <dbReference type="Proteomes" id="UP000232722"/>
    </source>
</evidence>
<dbReference type="Proteomes" id="UP000232722">
    <property type="component" value="Unassembled WGS sequence"/>
</dbReference>
<dbReference type="VEuPathDB" id="FungiDB:FUN_014427"/>
<name>A0A2N0P577_9GLOM</name>
<dbReference type="VEuPathDB" id="FungiDB:RhiirFUN_011601"/>
<sequence>MSNVNISPHLILTPKQKEQLRSIPISKFTDKKWESQNDAAPFLSEHNLTLENNPERKWKVRYSDNVKGIRLLQCRYGSDMTLRQKNSKTKIRKPRQMYKFVGCLAFARIKKFRNKNIHIFGYLNHSEDCRCQDTYINGYRTFYYKFYKKIMDEEFPNLSAQEKTIVAAYLQKLAKSGMYSHYIYYKKVVGGSYPYGADIKYCE</sequence>
<protein>
    <recommendedName>
        <fullName evidence="3">FAR1 domain-containing protein</fullName>
    </recommendedName>
</protein>
<evidence type="ECO:0000313" key="1">
    <source>
        <dbReference type="EMBL" id="PKC01965.1"/>
    </source>
</evidence>
<comment type="caution">
    <text evidence="1">The sequence shown here is derived from an EMBL/GenBank/DDBJ whole genome shotgun (WGS) entry which is preliminary data.</text>
</comment>
<gene>
    <name evidence="1" type="ORF">RhiirA5_402595</name>
</gene>
<accession>A0A2N0P577</accession>
<reference evidence="1 2" key="2">
    <citation type="submission" date="2017-09" db="EMBL/GenBank/DDBJ databases">
        <title>Extensive intraspecific genome diversity in a model arbuscular mycorrhizal fungus.</title>
        <authorList>
            <person name="Chen E.C."/>
            <person name="Morin E."/>
            <person name="Beaudet D."/>
            <person name="Noel J."/>
            <person name="Ndikumana S."/>
            <person name="Charron P."/>
            <person name="St-Onge C."/>
            <person name="Giorgi J."/>
            <person name="Grigoriev I.V."/>
            <person name="Roux C."/>
            <person name="Martin F.M."/>
            <person name="Corradi N."/>
        </authorList>
    </citation>
    <scope>NUCLEOTIDE SEQUENCE [LARGE SCALE GENOMIC DNA]</scope>
    <source>
        <strain evidence="1 2">A5</strain>
    </source>
</reference>
<reference evidence="1 2" key="1">
    <citation type="submission" date="2016-04" db="EMBL/GenBank/DDBJ databases">
        <title>Genome analyses suggest a sexual origin of heterokaryosis in a supposedly ancient asexual fungus.</title>
        <authorList>
            <person name="Ropars J."/>
            <person name="Sedzielewska K."/>
            <person name="Noel J."/>
            <person name="Charron P."/>
            <person name="Farinelli L."/>
            <person name="Marton T."/>
            <person name="Kruger M."/>
            <person name="Pelin A."/>
            <person name="Brachmann A."/>
            <person name="Corradi N."/>
        </authorList>
    </citation>
    <scope>NUCLEOTIDE SEQUENCE [LARGE SCALE GENOMIC DNA]</scope>
    <source>
        <strain evidence="1 2">A5</strain>
    </source>
</reference>
<dbReference type="AlphaFoldDB" id="A0A2N0P577"/>